<dbReference type="PANTHER" id="PTHR43790">
    <property type="entry name" value="CARBOHYDRATE TRANSPORT ATP-BINDING PROTEIN MG119-RELATED"/>
    <property type="match status" value="1"/>
</dbReference>
<evidence type="ECO:0000256" key="8">
    <source>
        <dbReference type="ARBA" id="ARBA00023136"/>
    </source>
</evidence>
<dbReference type="InterPro" id="IPR017871">
    <property type="entry name" value="ABC_transporter-like_CS"/>
</dbReference>
<protein>
    <submittedName>
        <fullName evidence="10">Sugar ABC transporter ATP-binding protein</fullName>
    </submittedName>
</protein>
<dbReference type="SMART" id="SM00382">
    <property type="entry name" value="AAA"/>
    <property type="match status" value="2"/>
</dbReference>
<dbReference type="SUPFAM" id="SSF52540">
    <property type="entry name" value="P-loop containing nucleoside triphosphate hydrolases"/>
    <property type="match status" value="2"/>
</dbReference>
<dbReference type="AlphaFoldDB" id="A0A926DXP2"/>
<comment type="subcellular location">
    <subcellularLocation>
        <location evidence="1">Cell membrane</location>
        <topology evidence="1">Peripheral membrane protein</topology>
    </subcellularLocation>
</comment>
<dbReference type="GO" id="GO:0005524">
    <property type="term" value="F:ATP binding"/>
    <property type="evidence" value="ECO:0007669"/>
    <property type="project" value="UniProtKB-KW"/>
</dbReference>
<dbReference type="GO" id="GO:0016887">
    <property type="term" value="F:ATP hydrolysis activity"/>
    <property type="evidence" value="ECO:0007669"/>
    <property type="project" value="InterPro"/>
</dbReference>
<evidence type="ECO:0000256" key="7">
    <source>
        <dbReference type="ARBA" id="ARBA00022967"/>
    </source>
</evidence>
<evidence type="ECO:0000256" key="5">
    <source>
        <dbReference type="ARBA" id="ARBA00022741"/>
    </source>
</evidence>
<dbReference type="PROSITE" id="PS50893">
    <property type="entry name" value="ABC_TRANSPORTER_2"/>
    <property type="match status" value="2"/>
</dbReference>
<evidence type="ECO:0000313" key="10">
    <source>
        <dbReference type="EMBL" id="MBC8547165.1"/>
    </source>
</evidence>
<keyword evidence="11" id="KW-1185">Reference proteome</keyword>
<keyword evidence="7" id="KW-1278">Translocase</keyword>
<evidence type="ECO:0000259" key="9">
    <source>
        <dbReference type="PROSITE" id="PS50893"/>
    </source>
</evidence>
<evidence type="ECO:0000256" key="3">
    <source>
        <dbReference type="ARBA" id="ARBA00022475"/>
    </source>
</evidence>
<sequence>MSHISKRFPAVIALNDVQFELKRGEIHALLGENGAGKSTLIKVLTGVEIRDEGTVLMEGKEIFPHSPLEAQEVGISTVYQEVNLCPNLSVAENIYIGREPRKAGHIDWKTINKNAAELLARFDMNIDVTKTLDSYSVAVQQMVAIARAVDISAKVLILDEPTSSLTAIEVQKLFDIMRRLRGEGMGIIFVTHFLDQVYEVSDTITVLRNGEYVGTYAAADLPRVELVGKMIGKDYAELDKSAKENRASKEAGELWMSVRGASTTGIADVDLDIHKGEVLGFSGLLGSGRSETARLLFGIDHMEKGDVTIAGKKVELKGTLTAIRSGIAFCPENRKTEGIIGDLSIRENIMLALQTKRGLFRKLSRSEAEKLADEYIKKLEIKTPSQDQLIKNLSGGNQQKVILARWLATNPDLLMLDEPTRGIDIGTKAEIQKIVVQLADEGMAVVFISSEIDEMLRCCGRMVVLRDKKRAAELTGNEISEATIMQYIAGGVENAKQAEEVN</sequence>
<dbReference type="InterPro" id="IPR003593">
    <property type="entry name" value="AAA+_ATPase"/>
</dbReference>
<proteinExistence type="predicted"/>
<keyword evidence="4" id="KW-0677">Repeat</keyword>
<feature type="domain" description="ABC transporter" evidence="9">
    <location>
        <begin position="249"/>
        <end position="492"/>
    </location>
</feature>
<name>A0A926DXP2_9FIRM</name>
<dbReference type="CDD" id="cd03216">
    <property type="entry name" value="ABC_Carb_Monos_I"/>
    <property type="match status" value="1"/>
</dbReference>
<keyword evidence="8" id="KW-0472">Membrane</keyword>
<evidence type="ECO:0000313" key="11">
    <source>
        <dbReference type="Proteomes" id="UP000653127"/>
    </source>
</evidence>
<reference evidence="10" key="1">
    <citation type="submission" date="2020-08" db="EMBL/GenBank/DDBJ databases">
        <title>Genome public.</title>
        <authorList>
            <person name="Liu C."/>
            <person name="Sun Q."/>
        </authorList>
    </citation>
    <scope>NUCLEOTIDE SEQUENCE</scope>
    <source>
        <strain evidence="10">NSJ-31</strain>
    </source>
</reference>
<dbReference type="InterPro" id="IPR050107">
    <property type="entry name" value="ABC_carbohydrate_import_ATPase"/>
</dbReference>
<feature type="domain" description="ABC transporter" evidence="9">
    <location>
        <begin position="1"/>
        <end position="234"/>
    </location>
</feature>
<dbReference type="EMBL" id="JACRST010000015">
    <property type="protein sequence ID" value="MBC8547165.1"/>
    <property type="molecule type" value="Genomic_DNA"/>
</dbReference>
<dbReference type="InterPro" id="IPR003439">
    <property type="entry name" value="ABC_transporter-like_ATP-bd"/>
</dbReference>
<organism evidence="10 11">
    <name type="scientific">Ligaoa zhengdingensis</name>
    <dbReference type="NCBI Taxonomy" id="2763658"/>
    <lineage>
        <taxon>Bacteria</taxon>
        <taxon>Bacillati</taxon>
        <taxon>Bacillota</taxon>
        <taxon>Clostridia</taxon>
        <taxon>Eubacteriales</taxon>
        <taxon>Oscillospiraceae</taxon>
        <taxon>Ligaoa</taxon>
    </lineage>
</organism>
<keyword evidence="5" id="KW-0547">Nucleotide-binding</keyword>
<dbReference type="GO" id="GO:0005886">
    <property type="term" value="C:plasma membrane"/>
    <property type="evidence" value="ECO:0007669"/>
    <property type="project" value="UniProtKB-SubCell"/>
</dbReference>
<dbReference type="Pfam" id="PF00005">
    <property type="entry name" value="ABC_tran"/>
    <property type="match status" value="2"/>
</dbReference>
<evidence type="ECO:0000256" key="6">
    <source>
        <dbReference type="ARBA" id="ARBA00022840"/>
    </source>
</evidence>
<gene>
    <name evidence="10" type="ORF">H8711_09515</name>
</gene>
<evidence type="ECO:0000256" key="2">
    <source>
        <dbReference type="ARBA" id="ARBA00022448"/>
    </source>
</evidence>
<dbReference type="Gene3D" id="3.40.50.300">
    <property type="entry name" value="P-loop containing nucleotide triphosphate hydrolases"/>
    <property type="match status" value="2"/>
</dbReference>
<dbReference type="PANTHER" id="PTHR43790:SF9">
    <property type="entry name" value="GALACTOFURANOSE TRANSPORTER ATP-BINDING PROTEIN YTFR"/>
    <property type="match status" value="1"/>
</dbReference>
<keyword evidence="3" id="KW-1003">Cell membrane</keyword>
<dbReference type="InterPro" id="IPR027417">
    <property type="entry name" value="P-loop_NTPase"/>
</dbReference>
<comment type="caution">
    <text evidence="10">The sequence shown here is derived from an EMBL/GenBank/DDBJ whole genome shotgun (WGS) entry which is preliminary data.</text>
</comment>
<accession>A0A926DXP2</accession>
<keyword evidence="6 10" id="KW-0067">ATP-binding</keyword>
<keyword evidence="2" id="KW-0813">Transport</keyword>
<dbReference type="Proteomes" id="UP000653127">
    <property type="component" value="Unassembled WGS sequence"/>
</dbReference>
<evidence type="ECO:0000256" key="4">
    <source>
        <dbReference type="ARBA" id="ARBA00022737"/>
    </source>
</evidence>
<dbReference type="CDD" id="cd03215">
    <property type="entry name" value="ABC_Carb_Monos_II"/>
    <property type="match status" value="1"/>
</dbReference>
<dbReference type="FunFam" id="3.40.50.300:FF:000127">
    <property type="entry name" value="Ribose import ATP-binding protein RbsA"/>
    <property type="match status" value="1"/>
</dbReference>
<evidence type="ECO:0000256" key="1">
    <source>
        <dbReference type="ARBA" id="ARBA00004202"/>
    </source>
</evidence>
<dbReference type="PROSITE" id="PS00211">
    <property type="entry name" value="ABC_TRANSPORTER_1"/>
    <property type="match status" value="1"/>
</dbReference>